<keyword evidence="2" id="KW-1185">Reference proteome</keyword>
<gene>
    <name evidence="1" type="ORF">IWW38_002966</name>
</gene>
<dbReference type="EMBL" id="JANBVB010000597">
    <property type="protein sequence ID" value="KAJ2893134.1"/>
    <property type="molecule type" value="Genomic_DNA"/>
</dbReference>
<evidence type="ECO:0000313" key="1">
    <source>
        <dbReference type="EMBL" id="KAJ2893134.1"/>
    </source>
</evidence>
<evidence type="ECO:0000313" key="2">
    <source>
        <dbReference type="Proteomes" id="UP001139981"/>
    </source>
</evidence>
<dbReference type="Proteomes" id="UP001139981">
    <property type="component" value="Unassembled WGS sequence"/>
</dbReference>
<sequence length="1030" mass="112430">MAFNGQKREIARYDEKIHEAYIFGRKSGFILGGSIGMIQFFIFVMYCVGFNFGSWRLRAGEYQPQEVLNVILILLIGGFMLAGAAPNVSAISTAQGSAAKVFDIIDRKSPIDPLDTETGKKVEKVRGEISFRNIHFSYPSRPDVPVLKGFSLDILPGQKVALVGESGCGKSTTIGLIERFYDPAQGDVLIDGVNIKELNIGSLRQRIGIVTQEPVLFSTSIMQNIKWGAVDPENSPPTDDEVIEAAKAANAHQFISQLPNGYDTLVGEGGALLSGGQKQRIAIARAIIRNPDVLLLDEATSALDTASERLVQDALDRLSANRTTISIAHRLSTIRNCNQIYVVREGVVSESGTHDELVVSGGEYASMVRAQELRQAVRTVDQDAKGADEDEGDVDELIAKELREQAIDLKATTTRQTVDSAKNTASVSDAAAGQTGPKSLDESSDMYLMFRLLWAYRGSMKVAIPGAVLAVIDGAVMPCFALIFARALMALSLQDNAEIKQKTDLYANLFLVFSVAGGLAMFGRIGLFHIAGENTTRQLRHDLFVKYMTFESGFFDDDRNGVGALTSRLATDAEDFNKVVGSVISTAASTTSTIVCALIIAFVYQWRIALLMMACWPIQSYAQYLQARSTWGASMRLRQAYEVSGQSAAETIRNIRTVATLRREETFIRVFDELNEAPHKGNVRSSLYSSLGFGFAMACNMFINSLVFYAGCRFIINGWIDVTQLMNSLMATMFASMSIGMLAQISPMISKGAVASRGIFQTLDRQSQINGIDATGSNVSEKFEGNVRFSDVRFSYPLRPDTKILKGISFDALQGKSVALVGASGSGKSTSILLAQRLYDSLAGTVAVEGLGVREWDIMALRDNMAIVGQEPILFNYTIGENIAYGKPGATQHEIEEAAREANIYNFVRNLPDGFNTSVGQKGGRLSGGQKQRVAIARALVRKPKLLLLDEATAALDSRSEKVVQRVLDKAAKERTTLTVAHRLSTIQDSDLIIVFKAGRIVERGTHDELLAQKGTYFMLVQQQSLQVTH</sequence>
<name>A0ACC1M3M9_9FUNG</name>
<comment type="caution">
    <text evidence="1">The sequence shown here is derived from an EMBL/GenBank/DDBJ whole genome shotgun (WGS) entry which is preliminary data.</text>
</comment>
<protein>
    <submittedName>
        <fullName evidence="1">Uncharacterized protein</fullName>
    </submittedName>
</protein>
<reference evidence="1" key="1">
    <citation type="submission" date="2022-07" db="EMBL/GenBank/DDBJ databases">
        <title>Phylogenomic reconstructions and comparative analyses of Kickxellomycotina fungi.</title>
        <authorList>
            <person name="Reynolds N.K."/>
            <person name="Stajich J.E."/>
            <person name="Barry K."/>
            <person name="Grigoriev I.V."/>
            <person name="Crous P."/>
            <person name="Smith M.E."/>
        </authorList>
    </citation>
    <scope>NUCLEOTIDE SEQUENCE</scope>
    <source>
        <strain evidence="1">CBS 190363</strain>
    </source>
</reference>
<organism evidence="1 2">
    <name type="scientific">Coemansia aciculifera</name>
    <dbReference type="NCBI Taxonomy" id="417176"/>
    <lineage>
        <taxon>Eukaryota</taxon>
        <taxon>Fungi</taxon>
        <taxon>Fungi incertae sedis</taxon>
        <taxon>Zoopagomycota</taxon>
        <taxon>Kickxellomycotina</taxon>
        <taxon>Kickxellomycetes</taxon>
        <taxon>Kickxellales</taxon>
        <taxon>Kickxellaceae</taxon>
        <taxon>Coemansia</taxon>
    </lineage>
</organism>
<accession>A0ACC1M3M9</accession>
<proteinExistence type="predicted"/>